<dbReference type="Proteomes" id="UP000366872">
    <property type="component" value="Unassembled WGS sequence"/>
</dbReference>
<gene>
    <name evidence="1" type="ORF">PDESU_00954</name>
</gene>
<dbReference type="EMBL" id="CAAHFG010000001">
    <property type="protein sequence ID" value="VGO12402.1"/>
    <property type="molecule type" value="Genomic_DNA"/>
</dbReference>
<keyword evidence="2" id="KW-1185">Reference proteome</keyword>
<accession>A0A6C2TXR9</accession>
<protein>
    <submittedName>
        <fullName evidence="1">Uncharacterized protein</fullName>
    </submittedName>
</protein>
<organism evidence="1 2">
    <name type="scientific">Pontiella desulfatans</name>
    <dbReference type="NCBI Taxonomy" id="2750659"/>
    <lineage>
        <taxon>Bacteria</taxon>
        <taxon>Pseudomonadati</taxon>
        <taxon>Kiritimatiellota</taxon>
        <taxon>Kiritimatiellia</taxon>
        <taxon>Kiritimatiellales</taxon>
        <taxon>Pontiellaceae</taxon>
        <taxon>Pontiella</taxon>
    </lineage>
</organism>
<reference evidence="1 2" key="1">
    <citation type="submission" date="2019-04" db="EMBL/GenBank/DDBJ databases">
        <authorList>
            <person name="Van Vliet M D."/>
        </authorList>
    </citation>
    <scope>NUCLEOTIDE SEQUENCE [LARGE SCALE GENOMIC DNA]</scope>
    <source>
        <strain evidence="1 2">F1</strain>
    </source>
</reference>
<evidence type="ECO:0000313" key="1">
    <source>
        <dbReference type="EMBL" id="VGO12402.1"/>
    </source>
</evidence>
<name>A0A6C2TXR9_PONDE</name>
<sequence length="163" mass="17838">MSAYIVAKEHVAYLAAMAMAGTGKPYGGGLEWYHGESSRDCIREGELTAAVEAANMLWKENMISVAHRYSDPVEELPGDRYVEDDITEADVAFQQATVAFEPVQVLKSCNCLEYQSCEHPGWEASEAHAFLQALKDKAVRALPGYERARWGAPVAKAEKAGAL</sequence>
<proteinExistence type="predicted"/>
<dbReference type="AlphaFoldDB" id="A0A6C2TXR9"/>
<evidence type="ECO:0000313" key="2">
    <source>
        <dbReference type="Proteomes" id="UP000366872"/>
    </source>
</evidence>
<dbReference type="RefSeq" id="WP_136078070.1">
    <property type="nucleotide sequence ID" value="NZ_CAAHFG010000001.1"/>
</dbReference>